<comment type="caution">
    <text evidence="1">The sequence shown here is derived from an EMBL/GenBank/DDBJ whole genome shotgun (WGS) entry which is preliminary data.</text>
</comment>
<dbReference type="OrthoDB" id="76773at2759"/>
<proteinExistence type="predicted"/>
<sequence length="65" mass="7318">MDEAASQGHFEIVKYLHENRIEGCTKVAMDYAAADGHLEIVKFLHENRAEGCTTEAMDKALPYFT</sequence>
<dbReference type="InterPro" id="IPR052050">
    <property type="entry name" value="SecEffector_AnkRepeat"/>
</dbReference>
<evidence type="ECO:0000313" key="2">
    <source>
        <dbReference type="Proteomes" id="UP000243217"/>
    </source>
</evidence>
<dbReference type="Gene3D" id="1.25.40.20">
    <property type="entry name" value="Ankyrin repeat-containing domain"/>
    <property type="match status" value="1"/>
</dbReference>
<dbReference type="PANTHER" id="PTHR46586:SF3">
    <property type="entry name" value="ANKYRIN REPEAT-CONTAINING PROTEIN"/>
    <property type="match status" value="1"/>
</dbReference>
<name>A0A1V9ZZ67_9STRA</name>
<gene>
    <name evidence="1" type="ORF">THRCLA_21191</name>
</gene>
<dbReference type="InterPro" id="IPR036770">
    <property type="entry name" value="Ankyrin_rpt-contain_sf"/>
</dbReference>
<dbReference type="Pfam" id="PF12796">
    <property type="entry name" value="Ank_2"/>
    <property type="match status" value="1"/>
</dbReference>
<evidence type="ECO:0000313" key="1">
    <source>
        <dbReference type="EMBL" id="OQS03306.1"/>
    </source>
</evidence>
<dbReference type="SUPFAM" id="SSF140860">
    <property type="entry name" value="Pseudo ankyrin repeat-like"/>
    <property type="match status" value="1"/>
</dbReference>
<organism evidence="1 2">
    <name type="scientific">Thraustotheca clavata</name>
    <dbReference type="NCBI Taxonomy" id="74557"/>
    <lineage>
        <taxon>Eukaryota</taxon>
        <taxon>Sar</taxon>
        <taxon>Stramenopiles</taxon>
        <taxon>Oomycota</taxon>
        <taxon>Saprolegniomycetes</taxon>
        <taxon>Saprolegniales</taxon>
        <taxon>Achlyaceae</taxon>
        <taxon>Thraustotheca</taxon>
    </lineage>
</organism>
<keyword evidence="2" id="KW-1185">Reference proteome</keyword>
<dbReference type="Proteomes" id="UP000243217">
    <property type="component" value="Unassembled WGS sequence"/>
</dbReference>
<dbReference type="AlphaFoldDB" id="A0A1V9ZZ67"/>
<reference evidence="1 2" key="1">
    <citation type="journal article" date="2014" name="Genome Biol. Evol.">
        <title>The secreted proteins of Achlya hypogyna and Thraustotheca clavata identify the ancestral oomycete secretome and reveal gene acquisitions by horizontal gene transfer.</title>
        <authorList>
            <person name="Misner I."/>
            <person name="Blouin N."/>
            <person name="Leonard G."/>
            <person name="Richards T.A."/>
            <person name="Lane C.E."/>
        </authorList>
    </citation>
    <scope>NUCLEOTIDE SEQUENCE [LARGE SCALE GENOMIC DNA]</scope>
    <source>
        <strain evidence="1 2">ATCC 34112</strain>
    </source>
</reference>
<protein>
    <submittedName>
        <fullName evidence="1">Ankyrin repeat</fullName>
    </submittedName>
</protein>
<accession>A0A1V9ZZ67</accession>
<dbReference type="InterPro" id="IPR002110">
    <property type="entry name" value="Ankyrin_rpt"/>
</dbReference>
<dbReference type="PANTHER" id="PTHR46586">
    <property type="entry name" value="ANKYRIN REPEAT-CONTAINING PROTEIN"/>
    <property type="match status" value="1"/>
</dbReference>
<dbReference type="EMBL" id="JNBS01000938">
    <property type="protein sequence ID" value="OQS03306.1"/>
    <property type="molecule type" value="Genomic_DNA"/>
</dbReference>